<dbReference type="InterPro" id="IPR009799">
    <property type="entry name" value="EthD_dom"/>
</dbReference>
<accession>A0AAE0WFX4</accession>
<reference evidence="3" key="1">
    <citation type="submission" date="2023-07" db="EMBL/GenBank/DDBJ databases">
        <title>Black Yeasts Isolated from many extreme environments.</title>
        <authorList>
            <person name="Coleine C."/>
            <person name="Stajich J.E."/>
            <person name="Selbmann L."/>
        </authorList>
    </citation>
    <scope>NUCLEOTIDE SEQUENCE</scope>
    <source>
        <strain evidence="3">CCFEE 5485</strain>
    </source>
</reference>
<organism evidence="3 4">
    <name type="scientific">Recurvomyces mirabilis</name>
    <dbReference type="NCBI Taxonomy" id="574656"/>
    <lineage>
        <taxon>Eukaryota</taxon>
        <taxon>Fungi</taxon>
        <taxon>Dikarya</taxon>
        <taxon>Ascomycota</taxon>
        <taxon>Pezizomycotina</taxon>
        <taxon>Dothideomycetes</taxon>
        <taxon>Dothideomycetidae</taxon>
        <taxon>Mycosphaerellales</taxon>
        <taxon>Teratosphaeriaceae</taxon>
        <taxon>Recurvomyces</taxon>
    </lineage>
</organism>
<name>A0AAE0WFX4_9PEZI</name>
<dbReference type="AlphaFoldDB" id="A0AAE0WFX4"/>
<comment type="similarity">
    <text evidence="1">Belongs to the tpcK family.</text>
</comment>
<sequence length="163" mass="18541">MSTTAPTKELGQGLLKRHEGMSIDDFRKHYTERHALIAIPWFLANGVSYYAQHKLHRPLSWTSETAASKNAEKIPNLTDWDAGVELKFLPGHSLETMTKGQSYYQEVIIPDERNLFLTVALENMESVDAETVKGERVEFIVDGKAVVDSSEWRSVWAKYEGRV</sequence>
<evidence type="ECO:0000256" key="1">
    <source>
        <dbReference type="ARBA" id="ARBA00005986"/>
    </source>
</evidence>
<feature type="domain" description="EthD" evidence="2">
    <location>
        <begin position="18"/>
        <end position="115"/>
    </location>
</feature>
<gene>
    <name evidence="3" type="ORF">LTR78_007962</name>
</gene>
<keyword evidence="4" id="KW-1185">Reference proteome</keyword>
<evidence type="ECO:0000313" key="3">
    <source>
        <dbReference type="EMBL" id="KAK3672209.1"/>
    </source>
</evidence>
<proteinExistence type="inferred from homology"/>
<dbReference type="GO" id="GO:0016491">
    <property type="term" value="F:oxidoreductase activity"/>
    <property type="evidence" value="ECO:0007669"/>
    <property type="project" value="InterPro"/>
</dbReference>
<evidence type="ECO:0000259" key="2">
    <source>
        <dbReference type="Pfam" id="PF07110"/>
    </source>
</evidence>
<comment type="caution">
    <text evidence="3">The sequence shown here is derived from an EMBL/GenBank/DDBJ whole genome shotgun (WGS) entry which is preliminary data.</text>
</comment>
<dbReference type="Pfam" id="PF07110">
    <property type="entry name" value="EthD"/>
    <property type="match status" value="1"/>
</dbReference>
<dbReference type="EMBL" id="JAUTXT010000035">
    <property type="protein sequence ID" value="KAK3672209.1"/>
    <property type="molecule type" value="Genomic_DNA"/>
</dbReference>
<dbReference type="Proteomes" id="UP001274830">
    <property type="component" value="Unassembled WGS sequence"/>
</dbReference>
<evidence type="ECO:0000313" key="4">
    <source>
        <dbReference type="Proteomes" id="UP001274830"/>
    </source>
</evidence>
<dbReference type="Gene3D" id="3.30.70.100">
    <property type="match status" value="1"/>
</dbReference>
<protein>
    <recommendedName>
        <fullName evidence="2">EthD domain-containing protein</fullName>
    </recommendedName>
</protein>